<feature type="compositionally biased region" description="Low complexity" evidence="1">
    <location>
        <begin position="181"/>
        <end position="193"/>
    </location>
</feature>
<keyword evidence="4" id="KW-1185">Reference proteome</keyword>
<dbReference type="InterPro" id="IPR042935">
    <property type="entry name" value="Tad1"/>
</dbReference>
<dbReference type="PROSITE" id="PS50141">
    <property type="entry name" value="A_DEAMIN_EDITASE"/>
    <property type="match status" value="1"/>
</dbReference>
<sequence>MNMAAGDLIAQAVLKEFDSLPANRKPVVRGNGLREWVPLSGIVAEFEGGEYVCVALATGMKCLPTSKLALSKGVGIHDWHAEVLALRAFNRFVLQECRDVLLRGDASSYLQHRQKREALAQSRKADGLEPRDVEETQHIWHKQPFEWRPDVALHMYCSEAPCGDASMELTMAAQDDASPWTAPTATEAAATAAGSEDVPTSEPLLSGRGYFSRLGTVRRKPGRGDAPPTLSKSCSDKMALRQCTSILGGLATPFVSPDSCYLKSVVLPATQYSETGCRRCFSADVDADIGSDLGRMAPVAGRKWPGGYAYMPLNVQTTDLEFSFSKRSVRSAGASSASSNLSVAWTQNGINECLVNGVMRGRKAFDPAGASMVSRRQMWRLARQVASEVEVEGDEELKKVFNSETYARLKRSSLFAARERVKEDVKMLALRGWLANEGDEDWGLDTLCVSL</sequence>
<dbReference type="EMBL" id="KE148159">
    <property type="protein sequence ID" value="EPE04649.1"/>
    <property type="molecule type" value="Genomic_DNA"/>
</dbReference>
<protein>
    <submittedName>
        <fullName evidence="3">Trna-specific adenosine deaminase</fullName>
    </submittedName>
</protein>
<dbReference type="OMA" id="PDIKIYM"/>
<dbReference type="STRING" id="1262450.S3BTS2"/>
<evidence type="ECO:0000259" key="2">
    <source>
        <dbReference type="PROSITE" id="PS50141"/>
    </source>
</evidence>
<evidence type="ECO:0000313" key="4">
    <source>
        <dbReference type="Proteomes" id="UP000016923"/>
    </source>
</evidence>
<dbReference type="PANTHER" id="PTHR47803">
    <property type="entry name" value="TRNA-SPECIFIC ADENOSINE DEAMINASE 1"/>
    <property type="match status" value="1"/>
</dbReference>
<dbReference type="OrthoDB" id="10268011at2759"/>
<dbReference type="GO" id="GO:0043829">
    <property type="term" value="F:tRNA-specific adenosine-37 deaminase activity"/>
    <property type="evidence" value="ECO:0007669"/>
    <property type="project" value="TreeGrafter"/>
</dbReference>
<dbReference type="VEuPathDB" id="FungiDB:F503_06198"/>
<dbReference type="GO" id="GO:0003723">
    <property type="term" value="F:RNA binding"/>
    <property type="evidence" value="ECO:0007669"/>
    <property type="project" value="InterPro"/>
</dbReference>
<organism evidence="3 4">
    <name type="scientific">Ophiostoma piceae (strain UAMH 11346)</name>
    <name type="common">Sap stain fungus</name>
    <dbReference type="NCBI Taxonomy" id="1262450"/>
    <lineage>
        <taxon>Eukaryota</taxon>
        <taxon>Fungi</taxon>
        <taxon>Dikarya</taxon>
        <taxon>Ascomycota</taxon>
        <taxon>Pezizomycotina</taxon>
        <taxon>Sordariomycetes</taxon>
        <taxon>Sordariomycetidae</taxon>
        <taxon>Ophiostomatales</taxon>
        <taxon>Ophiostomataceae</taxon>
        <taxon>Ophiostoma</taxon>
    </lineage>
</organism>
<feature type="domain" description="A to I editase" evidence="2">
    <location>
        <begin position="55"/>
        <end position="441"/>
    </location>
</feature>
<evidence type="ECO:0000256" key="1">
    <source>
        <dbReference type="SAM" id="MobiDB-lite"/>
    </source>
</evidence>
<accession>S3BTS2</accession>
<dbReference type="eggNOG" id="KOG2777">
    <property type="taxonomic scope" value="Eukaryota"/>
</dbReference>
<reference evidence="3 4" key="1">
    <citation type="journal article" date="2013" name="BMC Genomics">
        <title>The genome and transcriptome of the pine saprophyte Ophiostoma piceae, and a comparison with the bark beetle-associated pine pathogen Grosmannia clavigera.</title>
        <authorList>
            <person name="Haridas S."/>
            <person name="Wang Y."/>
            <person name="Lim L."/>
            <person name="Massoumi Alamouti S."/>
            <person name="Jackman S."/>
            <person name="Docking R."/>
            <person name="Robertson G."/>
            <person name="Birol I."/>
            <person name="Bohlmann J."/>
            <person name="Breuil C."/>
        </authorList>
    </citation>
    <scope>NUCLEOTIDE SEQUENCE [LARGE SCALE GENOMIC DNA]</scope>
    <source>
        <strain evidence="3 4">UAMH 11346</strain>
    </source>
</reference>
<dbReference type="SMART" id="SM00552">
    <property type="entry name" value="ADEAMc"/>
    <property type="match status" value="1"/>
</dbReference>
<proteinExistence type="predicted"/>
<dbReference type="Pfam" id="PF02137">
    <property type="entry name" value="A_deamin"/>
    <property type="match status" value="1"/>
</dbReference>
<dbReference type="AlphaFoldDB" id="S3BTS2"/>
<dbReference type="PANTHER" id="PTHR47803:SF1">
    <property type="entry name" value="TRNA-SPECIFIC ADENOSINE DEAMINASE 1"/>
    <property type="match status" value="1"/>
</dbReference>
<dbReference type="GO" id="GO:0002100">
    <property type="term" value="P:tRNA wobble adenosine to inosine editing"/>
    <property type="evidence" value="ECO:0007669"/>
    <property type="project" value="InterPro"/>
</dbReference>
<dbReference type="InterPro" id="IPR002466">
    <property type="entry name" value="A_deamin"/>
</dbReference>
<dbReference type="HOGENOM" id="CLU_005382_2_1_1"/>
<gene>
    <name evidence="3" type="ORF">F503_06198</name>
</gene>
<feature type="region of interest" description="Disordered" evidence="1">
    <location>
        <begin position="175"/>
        <end position="202"/>
    </location>
</feature>
<dbReference type="Proteomes" id="UP000016923">
    <property type="component" value="Unassembled WGS sequence"/>
</dbReference>
<name>S3BTS2_OPHP1</name>
<evidence type="ECO:0000313" key="3">
    <source>
        <dbReference type="EMBL" id="EPE04649.1"/>
    </source>
</evidence>